<evidence type="ECO:0000256" key="7">
    <source>
        <dbReference type="ARBA" id="ARBA00023136"/>
    </source>
</evidence>
<evidence type="ECO:0000313" key="9">
    <source>
        <dbReference type="EMBL" id="EWM23238.1"/>
    </source>
</evidence>
<dbReference type="GO" id="GO:0016757">
    <property type="term" value="F:glycosyltransferase activity"/>
    <property type="evidence" value="ECO:0007669"/>
    <property type="project" value="UniProtKB-KW"/>
</dbReference>
<evidence type="ECO:0000256" key="5">
    <source>
        <dbReference type="ARBA" id="ARBA00022692"/>
    </source>
</evidence>
<dbReference type="AlphaFoldDB" id="W7TIB4"/>
<organism evidence="9 10">
    <name type="scientific">Nannochloropsis gaditana</name>
    <dbReference type="NCBI Taxonomy" id="72520"/>
    <lineage>
        <taxon>Eukaryota</taxon>
        <taxon>Sar</taxon>
        <taxon>Stramenopiles</taxon>
        <taxon>Ochrophyta</taxon>
        <taxon>Eustigmatophyceae</taxon>
        <taxon>Eustigmatales</taxon>
        <taxon>Monodopsidaceae</taxon>
        <taxon>Nannochloropsis</taxon>
    </lineage>
</organism>
<evidence type="ECO:0000256" key="3">
    <source>
        <dbReference type="ARBA" id="ARBA00022676"/>
    </source>
</evidence>
<dbReference type="PANTHER" id="PTHR21461">
    <property type="entry name" value="GLYCOSYLTRANSFERASE FAMILY 92 PROTEIN"/>
    <property type="match status" value="1"/>
</dbReference>
<evidence type="ECO:0000256" key="6">
    <source>
        <dbReference type="ARBA" id="ARBA00022989"/>
    </source>
</evidence>
<comment type="caution">
    <text evidence="9">The sequence shown here is derived from an EMBL/GenBank/DDBJ whole genome shotgun (WGS) entry which is preliminary data.</text>
</comment>
<dbReference type="GO" id="GO:0016020">
    <property type="term" value="C:membrane"/>
    <property type="evidence" value="ECO:0007669"/>
    <property type="project" value="UniProtKB-SubCell"/>
</dbReference>
<keyword evidence="3" id="KW-0328">Glycosyltransferase</keyword>
<evidence type="ECO:0008006" key="11">
    <source>
        <dbReference type="Google" id="ProtNLM"/>
    </source>
</evidence>
<accession>W7TIB4</accession>
<reference evidence="9 10" key="1">
    <citation type="journal article" date="2014" name="Mol. Plant">
        <title>Chromosome Scale Genome Assembly and Transcriptome Profiling of Nannochloropsis gaditana in Nitrogen Depletion.</title>
        <authorList>
            <person name="Corteggiani Carpinelli E."/>
            <person name="Telatin A."/>
            <person name="Vitulo N."/>
            <person name="Forcato C."/>
            <person name="D'Angelo M."/>
            <person name="Schiavon R."/>
            <person name="Vezzi A."/>
            <person name="Giacometti G.M."/>
            <person name="Morosinotto T."/>
            <person name="Valle G."/>
        </authorList>
    </citation>
    <scope>NUCLEOTIDE SEQUENCE [LARGE SCALE GENOMIC DNA]</scope>
    <source>
        <strain evidence="9 10">B-31</strain>
    </source>
</reference>
<keyword evidence="5 8" id="KW-0812">Transmembrane</keyword>
<dbReference type="EMBL" id="AZIL01001745">
    <property type="protein sequence ID" value="EWM23238.1"/>
    <property type="molecule type" value="Genomic_DNA"/>
</dbReference>
<dbReference type="PANTHER" id="PTHR21461:SF69">
    <property type="entry name" value="GLYCOSYLTRANSFERASE FAMILY 92 PROTEIN"/>
    <property type="match status" value="1"/>
</dbReference>
<name>W7TIB4_9STRA</name>
<keyword evidence="6 8" id="KW-1133">Transmembrane helix</keyword>
<protein>
    <recommendedName>
        <fullName evidence="11">Glycosyltransferase family 92 protein</fullName>
    </recommendedName>
</protein>
<sequence>MTAHIFLTYTHTQGTNVITVSDKRLRHWLESFLHTKLNYCKKSGTYAPLQCQMANTSLRFQRSTCCSFYRRIAVLSFATLGLTLIPLFISTRSDVISYKLLAFNLIEEAPLSNASDVVSITSIIHSSSVSPTDTTAPALPASLTPMIMPAWTDNHRLYVLGGILTRDQIDDRLCMDVMVAGRRMFLQGGSGYGVKGLDEDWSLGRSHNVADPDEVVALGGKILCHVSGEGKDVEEEAVLVPTRSSLIPRTNGLVHIIRCPVADAFPLDAGDVDVTVRVIFGSNQTQDSIKYGWEWPGSNGTDAGRGQGKGGEERFRVVVPRATRHAGYFSYLPEASKLDPWQAQPDKLHLCVAGLNTNFTCPLLDQTLEFVQYHTQQGVAHIHLGVDYPVGSESWKAVLRVLRPYIDERKVSVMSTQSVRGPRSIGTEHFKLYFYASCLAYTKGLATWVGIWDIDEFLVPRDEGASTIVQSLDTVLTRAGKTAKDVCFMSLTSFGFMEVKELRTIGNRTWAGQMFGHWRQAKNDDHWTKSIMSNRNAYFAGFHYPGACRDVGGRRWGENPHANLWRINPSVLAMHHYRGKVSSVKNPKSNVAEDDEYGMRLFPAVLDGLRSRKADEIVERECGFRPSMAVEYVEGPEEEGQVAVVGVPVKGDKKERRLTES</sequence>
<comment type="subcellular location">
    <subcellularLocation>
        <location evidence="1">Membrane</location>
        <topology evidence="1">Single-pass membrane protein</topology>
    </subcellularLocation>
</comment>
<evidence type="ECO:0000313" key="10">
    <source>
        <dbReference type="Proteomes" id="UP000019335"/>
    </source>
</evidence>
<evidence type="ECO:0000256" key="8">
    <source>
        <dbReference type="SAM" id="Phobius"/>
    </source>
</evidence>
<comment type="similarity">
    <text evidence="2">Belongs to the glycosyltransferase 92 family.</text>
</comment>
<keyword evidence="10" id="KW-1185">Reference proteome</keyword>
<evidence type="ECO:0000256" key="2">
    <source>
        <dbReference type="ARBA" id="ARBA00007647"/>
    </source>
</evidence>
<keyword evidence="7 8" id="KW-0472">Membrane</keyword>
<dbReference type="GO" id="GO:0005737">
    <property type="term" value="C:cytoplasm"/>
    <property type="evidence" value="ECO:0007669"/>
    <property type="project" value="TreeGrafter"/>
</dbReference>
<dbReference type="Proteomes" id="UP000019335">
    <property type="component" value="Chromosome 17"/>
</dbReference>
<dbReference type="InterPro" id="IPR008166">
    <property type="entry name" value="Glyco_transf_92"/>
</dbReference>
<dbReference type="Pfam" id="PF01697">
    <property type="entry name" value="Glyco_transf_92"/>
    <property type="match status" value="1"/>
</dbReference>
<feature type="transmembrane region" description="Helical" evidence="8">
    <location>
        <begin position="68"/>
        <end position="89"/>
    </location>
</feature>
<evidence type="ECO:0000256" key="4">
    <source>
        <dbReference type="ARBA" id="ARBA00022679"/>
    </source>
</evidence>
<gene>
    <name evidence="9" type="ORF">Naga_100830g1</name>
</gene>
<keyword evidence="4" id="KW-0808">Transferase</keyword>
<proteinExistence type="inferred from homology"/>
<evidence type="ECO:0000256" key="1">
    <source>
        <dbReference type="ARBA" id="ARBA00004167"/>
    </source>
</evidence>